<dbReference type="PANTHER" id="PTHR10434">
    <property type="entry name" value="1-ACYL-SN-GLYCEROL-3-PHOSPHATE ACYLTRANSFERASE"/>
    <property type="match status" value="1"/>
</dbReference>
<gene>
    <name evidence="5" type="ORF">GCM10009821_05490</name>
</gene>
<dbReference type="EMBL" id="BAAAPY010000001">
    <property type="protein sequence ID" value="GAA2070930.1"/>
    <property type="molecule type" value="Genomic_DNA"/>
</dbReference>
<evidence type="ECO:0000256" key="2">
    <source>
        <dbReference type="ARBA" id="ARBA00023315"/>
    </source>
</evidence>
<dbReference type="InterPro" id="IPR002123">
    <property type="entry name" value="Plipid/glycerol_acylTrfase"/>
</dbReference>
<comment type="caution">
    <text evidence="5">The sequence shown here is derived from an EMBL/GenBank/DDBJ whole genome shotgun (WGS) entry which is preliminary data.</text>
</comment>
<name>A0ABP5HDQ3_9ACTN</name>
<organism evidence="5 6">
    <name type="scientific">Aeromicrobium halocynthiae</name>
    <dbReference type="NCBI Taxonomy" id="560557"/>
    <lineage>
        <taxon>Bacteria</taxon>
        <taxon>Bacillati</taxon>
        <taxon>Actinomycetota</taxon>
        <taxon>Actinomycetes</taxon>
        <taxon>Propionibacteriales</taxon>
        <taxon>Nocardioidaceae</taxon>
        <taxon>Aeromicrobium</taxon>
    </lineage>
</organism>
<dbReference type="Proteomes" id="UP001501480">
    <property type="component" value="Unassembled WGS sequence"/>
</dbReference>
<evidence type="ECO:0000256" key="1">
    <source>
        <dbReference type="ARBA" id="ARBA00022679"/>
    </source>
</evidence>
<sequence length="279" mass="30457">MAYLYSRKTLGLHLSTLVAMRLIWTPHRPQTDAERRGLAWWVAVLSCKPFLIVLRRPDWRGVSGIPRSGGAVLAANHVSHIDPLLVAELVLASGRVPRFLAKDSLFHGPIVGRWFRAAGHVKVDRAAGRAGYDDAVKAARCGQLLLVYPEGSISKREDGMPMTMKSGAVRIALEASVPLLPVAQWGAQEILPAYSGRLRWGWRRQVSVFVGAPVPLEDLLDLEPARAVEVGRQRLEDVLITMVCELRGATAPARPIRAQAPKAGSSGREDPEPRTIAGP</sequence>
<keyword evidence="6" id="KW-1185">Reference proteome</keyword>
<keyword evidence="2 5" id="KW-0012">Acyltransferase</keyword>
<feature type="region of interest" description="Disordered" evidence="3">
    <location>
        <begin position="254"/>
        <end position="279"/>
    </location>
</feature>
<dbReference type="SUPFAM" id="SSF69593">
    <property type="entry name" value="Glycerol-3-phosphate (1)-acyltransferase"/>
    <property type="match status" value="1"/>
</dbReference>
<proteinExistence type="predicted"/>
<dbReference type="CDD" id="cd07989">
    <property type="entry name" value="LPLAT_AGPAT-like"/>
    <property type="match status" value="1"/>
</dbReference>
<reference evidence="6" key="1">
    <citation type="journal article" date="2019" name="Int. J. Syst. Evol. Microbiol.">
        <title>The Global Catalogue of Microorganisms (GCM) 10K type strain sequencing project: providing services to taxonomists for standard genome sequencing and annotation.</title>
        <authorList>
            <consortium name="The Broad Institute Genomics Platform"/>
            <consortium name="The Broad Institute Genome Sequencing Center for Infectious Disease"/>
            <person name="Wu L."/>
            <person name="Ma J."/>
        </authorList>
    </citation>
    <scope>NUCLEOTIDE SEQUENCE [LARGE SCALE GENOMIC DNA]</scope>
    <source>
        <strain evidence="6">JCM 15749</strain>
    </source>
</reference>
<dbReference type="SMART" id="SM00563">
    <property type="entry name" value="PlsC"/>
    <property type="match status" value="1"/>
</dbReference>
<evidence type="ECO:0000313" key="5">
    <source>
        <dbReference type="EMBL" id="GAA2070930.1"/>
    </source>
</evidence>
<evidence type="ECO:0000256" key="3">
    <source>
        <dbReference type="SAM" id="MobiDB-lite"/>
    </source>
</evidence>
<dbReference type="Pfam" id="PF01553">
    <property type="entry name" value="Acyltransferase"/>
    <property type="match status" value="1"/>
</dbReference>
<protein>
    <submittedName>
        <fullName evidence="5">Lysophospholipid acyltransferase family protein</fullName>
    </submittedName>
</protein>
<evidence type="ECO:0000259" key="4">
    <source>
        <dbReference type="SMART" id="SM00563"/>
    </source>
</evidence>
<dbReference type="GO" id="GO:0016746">
    <property type="term" value="F:acyltransferase activity"/>
    <property type="evidence" value="ECO:0007669"/>
    <property type="project" value="UniProtKB-KW"/>
</dbReference>
<dbReference type="PANTHER" id="PTHR10434:SF55">
    <property type="entry name" value="POSSIBLE ACYLTRANSFERASE"/>
    <property type="match status" value="1"/>
</dbReference>
<keyword evidence="1" id="KW-0808">Transferase</keyword>
<accession>A0ABP5HDQ3</accession>
<evidence type="ECO:0000313" key="6">
    <source>
        <dbReference type="Proteomes" id="UP001501480"/>
    </source>
</evidence>
<feature type="domain" description="Phospholipid/glycerol acyltransferase" evidence="4">
    <location>
        <begin position="71"/>
        <end position="187"/>
    </location>
</feature>